<dbReference type="SUPFAM" id="SSF143456">
    <property type="entry name" value="VC0467-like"/>
    <property type="match status" value="1"/>
</dbReference>
<proteinExistence type="inferred from homology"/>
<evidence type="ECO:0008006" key="4">
    <source>
        <dbReference type="Google" id="ProtNLM"/>
    </source>
</evidence>
<dbReference type="EMBL" id="AHMY02000036">
    <property type="protein sequence ID" value="EKO15981.1"/>
    <property type="molecule type" value="Genomic_DNA"/>
</dbReference>
<name>A0A0E2B560_9LEPT</name>
<dbReference type="AlphaFoldDB" id="A0A0E2B560"/>
<sequence>MEDNYSGKILISNSSIVMDYFNRTVILMVEHDHQGAFGLVLNKRQEASIGEVIQDIPDHVSRNLLIYSGGPVDPTFISVLHEDNKISQPGIEIIPGLYLARSFDTLLELLKSSSKFHVFQGYSGWGAGQLETEMNRKSWVIHEASKDFVLNQDPETTWQEALKSKGGIYKYFVEHTKDPMLN</sequence>
<dbReference type="PANTHER" id="PTHR30327:SF1">
    <property type="entry name" value="UPF0301 PROTEIN YQGE"/>
    <property type="match status" value="1"/>
</dbReference>
<organism evidence="2 3">
    <name type="scientific">Leptospira kirschneri str. H1</name>
    <dbReference type="NCBI Taxonomy" id="1049966"/>
    <lineage>
        <taxon>Bacteria</taxon>
        <taxon>Pseudomonadati</taxon>
        <taxon>Spirochaetota</taxon>
        <taxon>Spirochaetia</taxon>
        <taxon>Leptospirales</taxon>
        <taxon>Leptospiraceae</taxon>
        <taxon>Leptospira</taxon>
    </lineage>
</organism>
<dbReference type="PANTHER" id="PTHR30327">
    <property type="entry name" value="UNCHARACTERIZED PROTEIN YQGE"/>
    <property type="match status" value="1"/>
</dbReference>
<dbReference type="Proteomes" id="UP000006253">
    <property type="component" value="Unassembled WGS sequence"/>
</dbReference>
<evidence type="ECO:0000313" key="3">
    <source>
        <dbReference type="Proteomes" id="UP000006253"/>
    </source>
</evidence>
<evidence type="ECO:0000256" key="1">
    <source>
        <dbReference type="ARBA" id="ARBA00009600"/>
    </source>
</evidence>
<dbReference type="InterPro" id="IPR003774">
    <property type="entry name" value="AlgH-like"/>
</dbReference>
<accession>A0A0E2B560</accession>
<dbReference type="RefSeq" id="WP_004765292.1">
    <property type="nucleotide sequence ID" value="NZ_AHMY02000036.1"/>
</dbReference>
<comment type="similarity">
    <text evidence="1">Belongs to the UPF0301 (AlgH) family.</text>
</comment>
<gene>
    <name evidence="2" type="ORF">LEP1GSC081_4147</name>
</gene>
<evidence type="ECO:0000313" key="2">
    <source>
        <dbReference type="EMBL" id="EKO15981.1"/>
    </source>
</evidence>
<protein>
    <recommendedName>
        <fullName evidence="4">YqgE/AlgH family protein</fullName>
    </recommendedName>
</protein>
<dbReference type="GO" id="GO:0005829">
    <property type="term" value="C:cytosol"/>
    <property type="evidence" value="ECO:0007669"/>
    <property type="project" value="TreeGrafter"/>
</dbReference>
<comment type="caution">
    <text evidence="2">The sequence shown here is derived from an EMBL/GenBank/DDBJ whole genome shotgun (WGS) entry which is preliminary data.</text>
</comment>
<reference evidence="2 3" key="1">
    <citation type="submission" date="2012-10" db="EMBL/GenBank/DDBJ databases">
        <authorList>
            <person name="Harkins D.M."/>
            <person name="Durkin A.S."/>
            <person name="Brinkac L.M."/>
            <person name="Selengut J.D."/>
            <person name="Sanka R."/>
            <person name="DePew J."/>
            <person name="Purushe J."/>
            <person name="Peacock S.J."/>
            <person name="Thaipadungpanit J."/>
            <person name="Wuthiekanun V.W."/>
            <person name="Day N.P."/>
            <person name="Vinetz J.M."/>
            <person name="Sutton G.G."/>
            <person name="Nelson W.C."/>
            <person name="Fouts D.E."/>
        </authorList>
    </citation>
    <scope>NUCLEOTIDE SEQUENCE [LARGE SCALE GENOMIC DNA]</scope>
    <source>
        <strain evidence="2 3">H1</strain>
    </source>
</reference>
<dbReference type="Pfam" id="PF02622">
    <property type="entry name" value="DUF179"/>
    <property type="match status" value="1"/>
</dbReference>
<dbReference type="Gene3D" id="3.40.1740.10">
    <property type="entry name" value="VC0467-like"/>
    <property type="match status" value="1"/>
</dbReference>